<dbReference type="Pfam" id="PF01569">
    <property type="entry name" value="PAP2"/>
    <property type="match status" value="1"/>
</dbReference>
<evidence type="ECO:0000256" key="3">
    <source>
        <dbReference type="ARBA" id="ARBA00022801"/>
    </source>
</evidence>
<keyword evidence="5 9" id="KW-1133">Transmembrane helix</keyword>
<dbReference type="Proteomes" id="UP000813444">
    <property type="component" value="Unassembled WGS sequence"/>
</dbReference>
<evidence type="ECO:0000256" key="4">
    <source>
        <dbReference type="ARBA" id="ARBA00022824"/>
    </source>
</evidence>
<proteinExistence type="inferred from homology"/>
<feature type="compositionally biased region" description="Basic and acidic residues" evidence="8">
    <location>
        <begin position="61"/>
        <end position="71"/>
    </location>
</feature>
<evidence type="ECO:0000256" key="1">
    <source>
        <dbReference type="ARBA" id="ARBA00004477"/>
    </source>
</evidence>
<feature type="transmembrane region" description="Helical" evidence="9">
    <location>
        <begin position="321"/>
        <end position="338"/>
    </location>
</feature>
<keyword evidence="4" id="KW-0256">Endoplasmic reticulum</keyword>
<dbReference type="CDD" id="cd03388">
    <property type="entry name" value="PAP2_SPPase1"/>
    <property type="match status" value="1"/>
</dbReference>
<keyword evidence="6 9" id="KW-0472">Membrane</keyword>
<feature type="transmembrane region" description="Helical" evidence="9">
    <location>
        <begin position="358"/>
        <end position="380"/>
    </location>
</feature>
<keyword evidence="3" id="KW-0378">Hydrolase</keyword>
<evidence type="ECO:0000256" key="5">
    <source>
        <dbReference type="ARBA" id="ARBA00022989"/>
    </source>
</evidence>
<feature type="transmembrane region" description="Helical" evidence="9">
    <location>
        <begin position="126"/>
        <end position="147"/>
    </location>
</feature>
<protein>
    <recommendedName>
        <fullName evidence="10">Phosphatidic acid phosphatase type 2/haloperoxidase domain-containing protein</fullName>
    </recommendedName>
</protein>
<evidence type="ECO:0000256" key="6">
    <source>
        <dbReference type="ARBA" id="ARBA00023136"/>
    </source>
</evidence>
<evidence type="ECO:0000256" key="8">
    <source>
        <dbReference type="SAM" id="MobiDB-lite"/>
    </source>
</evidence>
<feature type="region of interest" description="Disordered" evidence="8">
    <location>
        <begin position="1"/>
        <end position="79"/>
    </location>
</feature>
<dbReference type="PANTHER" id="PTHR14969:SF28">
    <property type="entry name" value="DIHYDROSPHINGOSINE 1-PHOSPHATE PHOSPHATASE LCB3-RELATED"/>
    <property type="match status" value="1"/>
</dbReference>
<dbReference type="OrthoDB" id="301434at2759"/>
<comment type="similarity">
    <text evidence="7">Belongs to the type 2 lipid phosphate phosphatase family.</text>
</comment>
<name>A0A8K0WRM1_9HYPO</name>
<sequence length="597" mass="66119">MTTQQRPAMSNGKGRGKTKTKGSADGDDGADNDSGLARLRRSIETETETKAAPPASKCHHHDHDHDHDHEPPPTPDAGLRSLNHYKRALPEWRYALRQQLLPLIRWETPYLAAMQDKLRTPALDSYFAITANLGTHAFFMIGLPILFWCGYPAFGKGLVHILALGVFWTGFVKDFYSLPRPLSPPLHRITMSGSAALEYGFPSTHSANAVSVAVYGLLVLHSPDNTLEPTTKLMLEGLSYFYAVSIIFGRLYCGMHGFLDVIVGSIMGAGISLVEFYYGPLLDEYMHSSSWVAPAVAGVIIVLLVRIHPEPADDCPCFDDSVAFAGVVIGLEFGTWSYGKIPGDPWETHAYGHGPVDIAPLGWVGNVARIVFGVLIIFAWRETMKPAMLKLLPHLFRLIEQLGLSLPRRFFTPASEYKSVPPGSRIDTIFPTVSDFPRMVESIRHPTTRGRSISVGPQSAADAYETLAYRERRRRESNSSNPSLKSRSSNMDLRDDGRAQASGSQTWPPHLQEYEKQMGEGEVVLSPVEKGNPDIIVTQEQELEEDVFSQLVKPRVRYDVEVVTKLVVYTGIAWFAVALIPLIFEYVGLGTNDLTAL</sequence>
<evidence type="ECO:0000259" key="10">
    <source>
        <dbReference type="SMART" id="SM00014"/>
    </source>
</evidence>
<evidence type="ECO:0000256" key="2">
    <source>
        <dbReference type="ARBA" id="ARBA00022692"/>
    </source>
</evidence>
<accession>A0A8K0WRM1</accession>
<feature type="transmembrane region" description="Helical" evidence="9">
    <location>
        <begin position="258"/>
        <end position="279"/>
    </location>
</feature>
<keyword evidence="12" id="KW-1185">Reference proteome</keyword>
<feature type="transmembrane region" description="Helical" evidence="9">
    <location>
        <begin position="159"/>
        <end position="178"/>
    </location>
</feature>
<keyword evidence="2 9" id="KW-0812">Transmembrane</keyword>
<dbReference type="InterPro" id="IPR036938">
    <property type="entry name" value="PAP2/HPO_sf"/>
</dbReference>
<dbReference type="GO" id="GO:0005789">
    <property type="term" value="C:endoplasmic reticulum membrane"/>
    <property type="evidence" value="ECO:0007669"/>
    <property type="project" value="UniProtKB-SubCell"/>
</dbReference>
<dbReference type="AlphaFoldDB" id="A0A8K0WRM1"/>
<feature type="region of interest" description="Disordered" evidence="8">
    <location>
        <begin position="469"/>
        <end position="508"/>
    </location>
</feature>
<dbReference type="GO" id="GO:0042392">
    <property type="term" value="F:sphingosine-1-phosphate phosphatase activity"/>
    <property type="evidence" value="ECO:0007669"/>
    <property type="project" value="TreeGrafter"/>
</dbReference>
<dbReference type="SUPFAM" id="SSF48317">
    <property type="entry name" value="Acid phosphatase/Vanadium-dependent haloperoxidase"/>
    <property type="match status" value="1"/>
</dbReference>
<comment type="caution">
    <text evidence="11">The sequence shown here is derived from an EMBL/GenBank/DDBJ whole genome shotgun (WGS) entry which is preliminary data.</text>
</comment>
<reference evidence="11" key="1">
    <citation type="journal article" date="2021" name="Nat. Commun.">
        <title>Genetic determinants of endophytism in the Arabidopsis root mycobiome.</title>
        <authorList>
            <person name="Mesny F."/>
            <person name="Miyauchi S."/>
            <person name="Thiergart T."/>
            <person name="Pickel B."/>
            <person name="Atanasova L."/>
            <person name="Karlsson M."/>
            <person name="Huettel B."/>
            <person name="Barry K.W."/>
            <person name="Haridas S."/>
            <person name="Chen C."/>
            <person name="Bauer D."/>
            <person name="Andreopoulos W."/>
            <person name="Pangilinan J."/>
            <person name="LaButti K."/>
            <person name="Riley R."/>
            <person name="Lipzen A."/>
            <person name="Clum A."/>
            <person name="Drula E."/>
            <person name="Henrissat B."/>
            <person name="Kohler A."/>
            <person name="Grigoriev I.V."/>
            <person name="Martin F.M."/>
            <person name="Hacquard S."/>
        </authorList>
    </citation>
    <scope>NUCLEOTIDE SEQUENCE</scope>
    <source>
        <strain evidence="11">MPI-CAGE-CH-0235</strain>
    </source>
</reference>
<evidence type="ECO:0000256" key="9">
    <source>
        <dbReference type="SAM" id="Phobius"/>
    </source>
</evidence>
<comment type="subcellular location">
    <subcellularLocation>
        <location evidence="1">Endoplasmic reticulum membrane</location>
        <topology evidence="1">Multi-pass membrane protein</topology>
    </subcellularLocation>
</comment>
<dbReference type="EMBL" id="JAGPNK010000006">
    <property type="protein sequence ID" value="KAH7320104.1"/>
    <property type="molecule type" value="Genomic_DNA"/>
</dbReference>
<evidence type="ECO:0000256" key="7">
    <source>
        <dbReference type="ARBA" id="ARBA00038324"/>
    </source>
</evidence>
<feature type="domain" description="Phosphatidic acid phosphatase type 2/haloperoxidase" evidence="10">
    <location>
        <begin position="156"/>
        <end position="276"/>
    </location>
</feature>
<dbReference type="InterPro" id="IPR000326">
    <property type="entry name" value="PAP2/HPO"/>
</dbReference>
<feature type="transmembrane region" description="Helical" evidence="9">
    <location>
        <begin position="562"/>
        <end position="584"/>
    </location>
</feature>
<gene>
    <name evidence="11" type="ORF">B0I35DRAFT_430609</name>
</gene>
<evidence type="ECO:0000313" key="12">
    <source>
        <dbReference type="Proteomes" id="UP000813444"/>
    </source>
</evidence>
<dbReference type="SMART" id="SM00014">
    <property type="entry name" value="acidPPc"/>
    <property type="match status" value="1"/>
</dbReference>
<feature type="transmembrane region" description="Helical" evidence="9">
    <location>
        <begin position="291"/>
        <end position="309"/>
    </location>
</feature>
<evidence type="ECO:0000313" key="11">
    <source>
        <dbReference type="EMBL" id="KAH7320104.1"/>
    </source>
</evidence>
<organism evidence="11 12">
    <name type="scientific">Stachybotrys elegans</name>
    <dbReference type="NCBI Taxonomy" id="80388"/>
    <lineage>
        <taxon>Eukaryota</taxon>
        <taxon>Fungi</taxon>
        <taxon>Dikarya</taxon>
        <taxon>Ascomycota</taxon>
        <taxon>Pezizomycotina</taxon>
        <taxon>Sordariomycetes</taxon>
        <taxon>Hypocreomycetidae</taxon>
        <taxon>Hypocreales</taxon>
        <taxon>Stachybotryaceae</taxon>
        <taxon>Stachybotrys</taxon>
    </lineage>
</organism>
<dbReference type="PANTHER" id="PTHR14969">
    <property type="entry name" value="SPHINGOSINE-1-PHOSPHATE PHOSPHOHYDROLASE"/>
    <property type="match status" value="1"/>
</dbReference>
<dbReference type="Gene3D" id="1.20.144.10">
    <property type="entry name" value="Phosphatidic acid phosphatase type 2/haloperoxidase"/>
    <property type="match status" value="1"/>
</dbReference>
<feature type="compositionally biased region" description="Low complexity" evidence="8">
    <location>
        <begin position="478"/>
        <end position="490"/>
    </location>
</feature>